<dbReference type="RefSeq" id="WP_029312854.1">
    <property type="nucleotide sequence ID" value="NZ_FTNE01000022.1"/>
</dbReference>
<name>A0A8G2CNT7_ACIRU</name>
<feature type="coiled-coil region" evidence="1">
    <location>
        <begin position="240"/>
        <end position="267"/>
    </location>
</feature>
<accession>A0A8G2CNT7</accession>
<dbReference type="AlphaFoldDB" id="A0A8G2CNT7"/>
<keyword evidence="3" id="KW-1185">Reference proteome</keyword>
<sequence>MISYGPFGNPVRAKIGLNRLIGHKLGVTRAANMGIMWRDGDQCQFLQPCLPYPNGHSELMVVTADHVKKPAPKLDDVSAGKMAWEVANDVADAAFVYLSVAAATAAISVAVAAAADATLTAGVIFMVAFTGVEAVDGLALLTADGAMTVVDAIDKATGTNYARSLKSSKIYNFIETWGPIIALPAVAHDIFLASSIPRDVRLLTELRAQMLTRARAVLREMRATEAFIGAEGDLAARDSYEFLKESVHELRENLVDIKRDLKLLTRVALPADAIGLINDEINWHDIRDGAMADLTSMDVSIRSGFTGIDAAAGRWAHSAGAWLGAGTARAASHMPRQVGSSYQAARFGGLHNSPGEAKLKIKSMFPITLHLIGGTHAKRVKGKK</sequence>
<dbReference type="OrthoDB" id="9985110at2"/>
<dbReference type="EMBL" id="FTNE01000022">
    <property type="protein sequence ID" value="SIR26797.1"/>
    <property type="molecule type" value="Genomic_DNA"/>
</dbReference>
<protein>
    <submittedName>
        <fullName evidence="2">Uncharacterized protein</fullName>
    </submittedName>
</protein>
<evidence type="ECO:0000313" key="2">
    <source>
        <dbReference type="EMBL" id="SIR26797.1"/>
    </source>
</evidence>
<reference evidence="2 3" key="1">
    <citation type="submission" date="2017-01" db="EMBL/GenBank/DDBJ databases">
        <authorList>
            <person name="Varghese N."/>
            <person name="Submissions S."/>
        </authorList>
    </citation>
    <scope>NUCLEOTIDE SEQUENCE [LARGE SCALE GENOMIC DNA]</scope>
    <source>
        <strain evidence="2 3">ATCC 35905</strain>
    </source>
</reference>
<gene>
    <name evidence="2" type="ORF">SAMN05421828_12228</name>
</gene>
<evidence type="ECO:0000313" key="3">
    <source>
        <dbReference type="Proteomes" id="UP000186308"/>
    </source>
</evidence>
<organism evidence="2 3">
    <name type="scientific">Acidiphilium rubrum</name>
    <dbReference type="NCBI Taxonomy" id="526"/>
    <lineage>
        <taxon>Bacteria</taxon>
        <taxon>Pseudomonadati</taxon>
        <taxon>Pseudomonadota</taxon>
        <taxon>Alphaproteobacteria</taxon>
        <taxon>Acetobacterales</taxon>
        <taxon>Acidocellaceae</taxon>
        <taxon>Acidiphilium</taxon>
    </lineage>
</organism>
<proteinExistence type="predicted"/>
<dbReference type="Proteomes" id="UP000186308">
    <property type="component" value="Unassembled WGS sequence"/>
</dbReference>
<keyword evidence="1" id="KW-0175">Coiled coil</keyword>
<evidence type="ECO:0000256" key="1">
    <source>
        <dbReference type="SAM" id="Coils"/>
    </source>
</evidence>
<comment type="caution">
    <text evidence="2">The sequence shown here is derived from an EMBL/GenBank/DDBJ whole genome shotgun (WGS) entry which is preliminary data.</text>
</comment>